<feature type="region of interest" description="Disordered" evidence="1">
    <location>
        <begin position="73"/>
        <end position="94"/>
    </location>
</feature>
<feature type="region of interest" description="Disordered" evidence="1">
    <location>
        <begin position="132"/>
        <end position="152"/>
    </location>
</feature>
<feature type="compositionally biased region" description="Basic and acidic residues" evidence="1">
    <location>
        <begin position="132"/>
        <end position="144"/>
    </location>
</feature>
<accession>A0ABV0RX51</accession>
<dbReference type="InterPro" id="IPR052593">
    <property type="entry name" value="MT-associated_AKAP9-binding"/>
</dbReference>
<dbReference type="PANTHER" id="PTHR46501">
    <property type="entry name" value="MYOMEGALIN"/>
    <property type="match status" value="1"/>
</dbReference>
<gene>
    <name evidence="2" type="ORF">XENOCAPTIV_006150</name>
</gene>
<comment type="caution">
    <text evidence="2">The sequence shown here is derived from an EMBL/GenBank/DDBJ whole genome shotgun (WGS) entry which is preliminary data.</text>
</comment>
<keyword evidence="3" id="KW-1185">Reference proteome</keyword>
<feature type="non-terminal residue" evidence="2">
    <location>
        <position position="1"/>
    </location>
</feature>
<dbReference type="PANTHER" id="PTHR46501:SF7">
    <property type="entry name" value="MYOMEGALIN ISOFORM X1"/>
    <property type="match status" value="1"/>
</dbReference>
<organism evidence="2 3">
    <name type="scientific">Xenoophorus captivus</name>
    <dbReference type="NCBI Taxonomy" id="1517983"/>
    <lineage>
        <taxon>Eukaryota</taxon>
        <taxon>Metazoa</taxon>
        <taxon>Chordata</taxon>
        <taxon>Craniata</taxon>
        <taxon>Vertebrata</taxon>
        <taxon>Euteleostomi</taxon>
        <taxon>Actinopterygii</taxon>
        <taxon>Neopterygii</taxon>
        <taxon>Teleostei</taxon>
        <taxon>Neoteleostei</taxon>
        <taxon>Acanthomorphata</taxon>
        <taxon>Ovalentaria</taxon>
        <taxon>Atherinomorphae</taxon>
        <taxon>Cyprinodontiformes</taxon>
        <taxon>Goodeidae</taxon>
        <taxon>Xenoophorus</taxon>
    </lineage>
</organism>
<evidence type="ECO:0008006" key="4">
    <source>
        <dbReference type="Google" id="ProtNLM"/>
    </source>
</evidence>
<dbReference type="EMBL" id="JAHRIN010060494">
    <property type="protein sequence ID" value="MEQ2212867.1"/>
    <property type="molecule type" value="Genomic_DNA"/>
</dbReference>
<evidence type="ECO:0000256" key="1">
    <source>
        <dbReference type="SAM" id="MobiDB-lite"/>
    </source>
</evidence>
<reference evidence="2 3" key="1">
    <citation type="submission" date="2021-06" db="EMBL/GenBank/DDBJ databases">
        <authorList>
            <person name="Palmer J.M."/>
        </authorList>
    </citation>
    <scope>NUCLEOTIDE SEQUENCE [LARGE SCALE GENOMIC DNA]</scope>
    <source>
        <strain evidence="2 3">XC_2019</strain>
        <tissue evidence="2">Muscle</tissue>
    </source>
</reference>
<evidence type="ECO:0000313" key="2">
    <source>
        <dbReference type="EMBL" id="MEQ2212867.1"/>
    </source>
</evidence>
<dbReference type="Proteomes" id="UP001434883">
    <property type="component" value="Unassembled WGS sequence"/>
</dbReference>
<evidence type="ECO:0000313" key="3">
    <source>
        <dbReference type="Proteomes" id="UP001434883"/>
    </source>
</evidence>
<protein>
    <recommendedName>
        <fullName evidence="4">MYOME</fullName>
    </recommendedName>
</protein>
<proteinExistence type="predicted"/>
<sequence>QQHSADNTGAAVSPAGGAQEKGAPPHRRTASTVQGLQREIRRLQEQLRSNEELNATLRSELDLHRSIIAQTSFSHQEQDPGQDQEVSGPQTGAQKQALYMCRSVEYVALRQRLEESISTNDRLREQLERRLAEVEKDPGSHEETPQSVPVSSCGSVNLGDLLSEIRHLRLQLERSIQTNTALRQKLEEQLLRGPSRSETININYLLSSPGIHRALSYWE</sequence>
<feature type="region of interest" description="Disordered" evidence="1">
    <location>
        <begin position="1"/>
        <end position="35"/>
    </location>
</feature>
<name>A0ABV0RX51_9TELE</name>